<dbReference type="HAMAP" id="MF_00761">
    <property type="entry name" value="UPF0303"/>
    <property type="match status" value="1"/>
</dbReference>
<dbReference type="Proteomes" id="UP001499974">
    <property type="component" value="Unassembled WGS sequence"/>
</dbReference>
<dbReference type="InterPro" id="IPR005624">
    <property type="entry name" value="PduO/GlcC-like"/>
</dbReference>
<evidence type="ECO:0000313" key="3">
    <source>
        <dbReference type="Proteomes" id="UP001499974"/>
    </source>
</evidence>
<gene>
    <name evidence="2" type="ORF">GCM10023349_38380</name>
</gene>
<evidence type="ECO:0000313" key="2">
    <source>
        <dbReference type="EMBL" id="GAA4715239.1"/>
    </source>
</evidence>
<dbReference type="Pfam" id="PF03928">
    <property type="entry name" value="HbpS-like"/>
    <property type="match status" value="1"/>
</dbReference>
<accession>A0ABP8XUS0</accession>
<reference evidence="3" key="1">
    <citation type="journal article" date="2019" name="Int. J. Syst. Evol. Microbiol.">
        <title>The Global Catalogue of Microorganisms (GCM) 10K type strain sequencing project: providing services to taxonomists for standard genome sequencing and annotation.</title>
        <authorList>
            <consortium name="The Broad Institute Genomics Platform"/>
            <consortium name="The Broad Institute Genome Sequencing Center for Infectious Disease"/>
            <person name="Wu L."/>
            <person name="Ma J."/>
        </authorList>
    </citation>
    <scope>NUCLEOTIDE SEQUENCE [LARGE SCALE GENOMIC DNA]</scope>
    <source>
        <strain evidence="3">JCM 18531</strain>
    </source>
</reference>
<protein>
    <recommendedName>
        <fullName evidence="1">UPF0303 protein GCM10023349_38380</fullName>
    </recommendedName>
</protein>
<dbReference type="PANTHER" id="PTHR28255:SF1">
    <property type="entry name" value="UPF0303 PROTEIN YBR137W"/>
    <property type="match status" value="1"/>
</dbReference>
<organism evidence="2 3">
    <name type="scientific">Nocardioides conyzicola</name>
    <dbReference type="NCBI Taxonomy" id="1651781"/>
    <lineage>
        <taxon>Bacteria</taxon>
        <taxon>Bacillati</taxon>
        <taxon>Actinomycetota</taxon>
        <taxon>Actinomycetes</taxon>
        <taxon>Propionibacteriales</taxon>
        <taxon>Nocardioidaceae</taxon>
        <taxon>Nocardioides</taxon>
    </lineage>
</organism>
<proteinExistence type="inferred from homology"/>
<comment type="similarity">
    <text evidence="1">Belongs to the UPF0303 family.</text>
</comment>
<dbReference type="NCBIfam" id="NF002696">
    <property type="entry name" value="PRK02487.1-5"/>
    <property type="match status" value="1"/>
</dbReference>
<dbReference type="InterPro" id="IPR010371">
    <property type="entry name" value="YBR137W-like"/>
</dbReference>
<name>A0ABP8XUS0_9ACTN</name>
<sequence length="158" mass="16949">MTDHTLLDELIAQEQRLVFDAFNEAVAWDVGVALREAAAAARLPVAISVRRNGQRLFHAALPGASADNDGWLDRKCAVVDRYGCSSLRVGEQFRVAGKSFDTDSRLDPTLYAAHGGAFPVLLRDTGCIGTIAVSGLPQLDDHRLVVEALEQLLHGGAA</sequence>
<dbReference type="PANTHER" id="PTHR28255">
    <property type="match status" value="1"/>
</dbReference>
<dbReference type="PIRSF" id="PIRSF008757">
    <property type="entry name" value="UCP008757"/>
    <property type="match status" value="1"/>
</dbReference>
<dbReference type="EMBL" id="BAABKM010000003">
    <property type="protein sequence ID" value="GAA4715239.1"/>
    <property type="molecule type" value="Genomic_DNA"/>
</dbReference>
<comment type="caution">
    <text evidence="2">The sequence shown here is derived from an EMBL/GenBank/DDBJ whole genome shotgun (WGS) entry which is preliminary data.</text>
</comment>
<dbReference type="Gene3D" id="3.30.450.150">
    <property type="entry name" value="Haem-degrading domain"/>
    <property type="match status" value="1"/>
</dbReference>
<keyword evidence="3" id="KW-1185">Reference proteome</keyword>
<evidence type="ECO:0000256" key="1">
    <source>
        <dbReference type="HAMAP-Rule" id="MF_00761"/>
    </source>
</evidence>
<dbReference type="SUPFAM" id="SSF143744">
    <property type="entry name" value="GlcG-like"/>
    <property type="match status" value="1"/>
</dbReference>
<dbReference type="InterPro" id="IPR038084">
    <property type="entry name" value="PduO/GlcC-like_sf"/>
</dbReference>
<dbReference type="RefSeq" id="WP_345523139.1">
    <property type="nucleotide sequence ID" value="NZ_BAABKM010000003.1"/>
</dbReference>